<dbReference type="InterPro" id="IPR039425">
    <property type="entry name" value="RNA_pol_sigma-70-like"/>
</dbReference>
<dbReference type="InterPro" id="IPR014284">
    <property type="entry name" value="RNA_pol_sigma-70_dom"/>
</dbReference>
<dbReference type="PANTHER" id="PTHR43133">
    <property type="entry name" value="RNA POLYMERASE ECF-TYPE SIGMA FACTO"/>
    <property type="match status" value="1"/>
</dbReference>
<comment type="caution">
    <text evidence="7">The sequence shown here is derived from an EMBL/GenBank/DDBJ whole genome shotgun (WGS) entry which is preliminary data.</text>
</comment>
<keyword evidence="3" id="KW-0731">Sigma factor</keyword>
<dbReference type="CDD" id="cd06171">
    <property type="entry name" value="Sigma70_r4"/>
    <property type="match status" value="1"/>
</dbReference>
<dbReference type="EMBL" id="QPGB01000001">
    <property type="protein sequence ID" value="RCS59680.1"/>
    <property type="molecule type" value="Genomic_DNA"/>
</dbReference>
<dbReference type="SUPFAM" id="SSF88659">
    <property type="entry name" value="Sigma3 and sigma4 domains of RNA polymerase sigma factors"/>
    <property type="match status" value="1"/>
</dbReference>
<proteinExistence type="inferred from homology"/>
<evidence type="ECO:0000256" key="4">
    <source>
        <dbReference type="ARBA" id="ARBA00023163"/>
    </source>
</evidence>
<dbReference type="Pfam" id="PF08281">
    <property type="entry name" value="Sigma70_r4_2"/>
    <property type="match status" value="1"/>
</dbReference>
<evidence type="ECO:0000256" key="3">
    <source>
        <dbReference type="ARBA" id="ARBA00023082"/>
    </source>
</evidence>
<name>A0A368L7N5_9BURK</name>
<dbReference type="InterPro" id="IPR013325">
    <property type="entry name" value="RNA_pol_sigma_r2"/>
</dbReference>
<keyword evidence="2" id="KW-0805">Transcription regulation</keyword>
<dbReference type="RefSeq" id="WP_114401827.1">
    <property type="nucleotide sequence ID" value="NZ_QPGB01000001.1"/>
</dbReference>
<evidence type="ECO:0000259" key="6">
    <source>
        <dbReference type="Pfam" id="PF08281"/>
    </source>
</evidence>
<dbReference type="PANTHER" id="PTHR43133:SF62">
    <property type="entry name" value="RNA POLYMERASE SIGMA FACTOR SIGZ"/>
    <property type="match status" value="1"/>
</dbReference>
<evidence type="ECO:0000256" key="1">
    <source>
        <dbReference type="ARBA" id="ARBA00010641"/>
    </source>
</evidence>
<dbReference type="NCBIfam" id="TIGR02937">
    <property type="entry name" value="sigma70-ECF"/>
    <property type="match status" value="1"/>
</dbReference>
<evidence type="ECO:0000313" key="7">
    <source>
        <dbReference type="EMBL" id="RCS59680.1"/>
    </source>
</evidence>
<evidence type="ECO:0000259" key="5">
    <source>
        <dbReference type="Pfam" id="PF04542"/>
    </source>
</evidence>
<dbReference type="SUPFAM" id="SSF88946">
    <property type="entry name" value="Sigma2 domain of RNA polymerase sigma factors"/>
    <property type="match status" value="1"/>
</dbReference>
<sequence length="199" mass="22246">MATIDPLLLEKLLARSALGDHQAFAATYQLASPQLLGVILRILPQRARAEEVLQEAFVSIWTHAGEYRASLAAPMTWMTTIARNKALDVLRQRKHQELTLEDSETHFDIADEAQDPLGLFDRACHTMRIANCMQTLNPAQRQALALAYYHGLSHAELAAHMTTPLGTIKTWVRRGLERMKHCLNSLSQPQSQPAAEGQE</sequence>
<protein>
    <submittedName>
        <fullName evidence="7">RNA polymerase subunit sigma-24</fullName>
    </submittedName>
</protein>
<keyword evidence="8" id="KW-1185">Reference proteome</keyword>
<reference evidence="7 8" key="1">
    <citation type="journal article" date="2018" name="Int. J. Syst. Evol. Microbiol.">
        <title>Parvibium lacunae gen. nov., sp. nov., a new member of the family Alcaligenaceae isolated from a freshwater pond.</title>
        <authorList>
            <person name="Chen W.M."/>
            <person name="Xie P.B."/>
            <person name="Hsu M.Y."/>
            <person name="Sheu S.Y."/>
        </authorList>
    </citation>
    <scope>NUCLEOTIDE SEQUENCE [LARGE SCALE GENOMIC DNA]</scope>
    <source>
        <strain evidence="7 8">KMB9</strain>
    </source>
</reference>
<accession>A0A368L7N5</accession>
<dbReference type="GO" id="GO:0016987">
    <property type="term" value="F:sigma factor activity"/>
    <property type="evidence" value="ECO:0007669"/>
    <property type="project" value="UniProtKB-KW"/>
</dbReference>
<comment type="similarity">
    <text evidence="1">Belongs to the sigma-70 factor family. ECF subfamily.</text>
</comment>
<dbReference type="OrthoDB" id="9784272at2"/>
<dbReference type="InterPro" id="IPR007627">
    <property type="entry name" value="RNA_pol_sigma70_r2"/>
</dbReference>
<feature type="domain" description="RNA polymerase sigma factor 70 region 4 type 2" evidence="6">
    <location>
        <begin position="127"/>
        <end position="179"/>
    </location>
</feature>
<dbReference type="Proteomes" id="UP000252357">
    <property type="component" value="Unassembled WGS sequence"/>
</dbReference>
<dbReference type="Gene3D" id="1.10.10.10">
    <property type="entry name" value="Winged helix-like DNA-binding domain superfamily/Winged helix DNA-binding domain"/>
    <property type="match status" value="1"/>
</dbReference>
<dbReference type="GO" id="GO:0003677">
    <property type="term" value="F:DNA binding"/>
    <property type="evidence" value="ECO:0007669"/>
    <property type="project" value="InterPro"/>
</dbReference>
<feature type="domain" description="RNA polymerase sigma-70 region 2" evidence="5">
    <location>
        <begin position="31"/>
        <end position="94"/>
    </location>
</feature>
<dbReference type="Pfam" id="PF04542">
    <property type="entry name" value="Sigma70_r2"/>
    <property type="match status" value="1"/>
</dbReference>
<gene>
    <name evidence="7" type="ORF">DU000_02945</name>
</gene>
<dbReference type="GO" id="GO:0006352">
    <property type="term" value="P:DNA-templated transcription initiation"/>
    <property type="evidence" value="ECO:0007669"/>
    <property type="project" value="InterPro"/>
</dbReference>
<dbReference type="Gene3D" id="1.10.1740.10">
    <property type="match status" value="1"/>
</dbReference>
<dbReference type="InterPro" id="IPR036388">
    <property type="entry name" value="WH-like_DNA-bd_sf"/>
</dbReference>
<dbReference type="InterPro" id="IPR013249">
    <property type="entry name" value="RNA_pol_sigma70_r4_t2"/>
</dbReference>
<keyword evidence="4" id="KW-0804">Transcription</keyword>
<dbReference type="AlphaFoldDB" id="A0A368L7N5"/>
<dbReference type="InterPro" id="IPR013324">
    <property type="entry name" value="RNA_pol_sigma_r3/r4-like"/>
</dbReference>
<organism evidence="7 8">
    <name type="scientific">Parvibium lacunae</name>
    <dbReference type="NCBI Taxonomy" id="1888893"/>
    <lineage>
        <taxon>Bacteria</taxon>
        <taxon>Pseudomonadati</taxon>
        <taxon>Pseudomonadota</taxon>
        <taxon>Betaproteobacteria</taxon>
        <taxon>Burkholderiales</taxon>
        <taxon>Alcaligenaceae</taxon>
        <taxon>Parvibium</taxon>
    </lineage>
</organism>
<evidence type="ECO:0000256" key="2">
    <source>
        <dbReference type="ARBA" id="ARBA00023015"/>
    </source>
</evidence>
<evidence type="ECO:0000313" key="8">
    <source>
        <dbReference type="Proteomes" id="UP000252357"/>
    </source>
</evidence>